<evidence type="ECO:0000256" key="4">
    <source>
        <dbReference type="ARBA" id="ARBA00022840"/>
    </source>
</evidence>
<dbReference type="GO" id="GO:0010506">
    <property type="term" value="P:regulation of autophagy"/>
    <property type="evidence" value="ECO:0007669"/>
    <property type="project" value="InterPro"/>
</dbReference>
<sequence length="861" mass="96067">MANLDSCKGVDSQSDSLDKQPSKSKKSSNGRRVLQRSDEIDQDVLQDDKRYGSVPDLVTMASSQQHTPTKLYLSKSNDDKLPDLVSPVNSPSDYFRGNDNSKEVAVQDSREKSGILKRTPSSQAPEFQQVPYYRNVSFQETENQRDDIPNEDEVKTRRRSYKDSGYGSDGSKNNSMGSQTQEGDVFDVEEHTLKVLQEKMNSNTNGEVLPNIGKVLPNIGKVLPNLSIMSSVTPTNSLPSPSSVESGSTVSGDTTKHNSEGENISQKQSSCTPPTNFSPKEGSNMPCLSMFGDEESEESIAGNIPLVSMLYCTQSRDDLKPSMNYVNKNGSMPSNVSASTGNDSSVCLPSDISGMSDPSFQTPSYRHVYKHYLSDGQPISNNMESQAPRTSEEADTLPISPLSMLLQMIQNDGSLLERCMEDPSDFLKMLDFYKQSSTPSPYQLNQERPHQHYEVISASDLEYISRCRDSSCSDPKCNKLREAVLGLTQALASRWSLECNTTIHQVGQALYHHAKGCGHHLYKCDVHMCHLLRSFTDGIEEVSQFLHCNSLPSLNLGQKFTGYLAKGGFIKLTPPGAANAVPNPDLILITTFGSFGNVALFTEEETQTDSKDRILKRIFKKDRGKDNLVEVYRKLSCEGHHHITPHMWVHDTADYLYVCTEFICGGTLEEYRDLHIFLQPDEATFIMQQLLNALTFLHEKQIIYLYWTASNMLFKDTSRRQVYLSNLSMSVIKTTSVDVKFHKSSLPACIVPPEIVTCDCDLALDERSDVWGAGCLYAEMLTGKQMWQDLRHSSREAVFKEMANGVSKMLCATKDTVPPHLRSLLTDHCWQHNVEDRITVAALQEKLAHLNQSTVSTLSSP</sequence>
<evidence type="ECO:0000256" key="3">
    <source>
        <dbReference type="ARBA" id="ARBA00022777"/>
    </source>
</evidence>
<dbReference type="Proteomes" id="UP000242188">
    <property type="component" value="Unassembled WGS sequence"/>
</dbReference>
<dbReference type="PANTHER" id="PTHR24348:SF22">
    <property type="entry name" value="NON-SPECIFIC SERINE_THREONINE PROTEIN KINASE"/>
    <property type="match status" value="1"/>
</dbReference>
<feature type="compositionally biased region" description="Basic and acidic residues" evidence="5">
    <location>
        <begin position="142"/>
        <end position="155"/>
    </location>
</feature>
<dbReference type="SUPFAM" id="SSF56112">
    <property type="entry name" value="Protein kinase-like (PK-like)"/>
    <property type="match status" value="1"/>
</dbReference>
<keyword evidence="3 7" id="KW-0418">Kinase</keyword>
<organism evidence="7 8">
    <name type="scientific">Mizuhopecten yessoensis</name>
    <name type="common">Japanese scallop</name>
    <name type="synonym">Patinopecten yessoensis</name>
    <dbReference type="NCBI Taxonomy" id="6573"/>
    <lineage>
        <taxon>Eukaryota</taxon>
        <taxon>Metazoa</taxon>
        <taxon>Spiralia</taxon>
        <taxon>Lophotrochozoa</taxon>
        <taxon>Mollusca</taxon>
        <taxon>Bivalvia</taxon>
        <taxon>Autobranchia</taxon>
        <taxon>Pteriomorphia</taxon>
        <taxon>Pectinida</taxon>
        <taxon>Pectinoidea</taxon>
        <taxon>Pectinidae</taxon>
        <taxon>Mizuhopecten</taxon>
    </lineage>
</organism>
<dbReference type="GO" id="GO:0000407">
    <property type="term" value="C:phagophore assembly site"/>
    <property type="evidence" value="ECO:0007669"/>
    <property type="project" value="TreeGrafter"/>
</dbReference>
<dbReference type="CDD" id="cd00180">
    <property type="entry name" value="PKc"/>
    <property type="match status" value="1"/>
</dbReference>
<feature type="compositionally biased region" description="Low complexity" evidence="5">
    <location>
        <begin position="237"/>
        <end position="252"/>
    </location>
</feature>
<dbReference type="PROSITE" id="PS50011">
    <property type="entry name" value="PROTEIN_KINASE_DOM"/>
    <property type="match status" value="1"/>
</dbReference>
<dbReference type="InterPro" id="IPR000719">
    <property type="entry name" value="Prot_kinase_dom"/>
</dbReference>
<name>A0A210QL52_MIZYE</name>
<reference evidence="7 8" key="1">
    <citation type="journal article" date="2017" name="Nat. Ecol. Evol.">
        <title>Scallop genome provides insights into evolution of bilaterian karyotype and development.</title>
        <authorList>
            <person name="Wang S."/>
            <person name="Zhang J."/>
            <person name="Jiao W."/>
            <person name="Li J."/>
            <person name="Xun X."/>
            <person name="Sun Y."/>
            <person name="Guo X."/>
            <person name="Huan P."/>
            <person name="Dong B."/>
            <person name="Zhang L."/>
            <person name="Hu X."/>
            <person name="Sun X."/>
            <person name="Wang J."/>
            <person name="Zhao C."/>
            <person name="Wang Y."/>
            <person name="Wang D."/>
            <person name="Huang X."/>
            <person name="Wang R."/>
            <person name="Lv J."/>
            <person name="Li Y."/>
            <person name="Zhang Z."/>
            <person name="Liu B."/>
            <person name="Lu W."/>
            <person name="Hui Y."/>
            <person name="Liang J."/>
            <person name="Zhou Z."/>
            <person name="Hou R."/>
            <person name="Li X."/>
            <person name="Liu Y."/>
            <person name="Li H."/>
            <person name="Ning X."/>
            <person name="Lin Y."/>
            <person name="Zhao L."/>
            <person name="Xing Q."/>
            <person name="Dou J."/>
            <person name="Li Y."/>
            <person name="Mao J."/>
            <person name="Guo H."/>
            <person name="Dou H."/>
            <person name="Li T."/>
            <person name="Mu C."/>
            <person name="Jiang W."/>
            <person name="Fu Q."/>
            <person name="Fu X."/>
            <person name="Miao Y."/>
            <person name="Liu J."/>
            <person name="Yu Q."/>
            <person name="Li R."/>
            <person name="Liao H."/>
            <person name="Li X."/>
            <person name="Kong Y."/>
            <person name="Jiang Z."/>
            <person name="Chourrout D."/>
            <person name="Li R."/>
            <person name="Bao Z."/>
        </authorList>
    </citation>
    <scope>NUCLEOTIDE SEQUENCE [LARGE SCALE GENOMIC DNA]</scope>
    <source>
        <strain evidence="7 8">PY_sf001</strain>
    </source>
</reference>
<feature type="region of interest" description="Disordered" evidence="5">
    <location>
        <begin position="1"/>
        <end position="184"/>
    </location>
</feature>
<accession>A0A210QL52</accession>
<proteinExistence type="predicted"/>
<feature type="domain" description="Protein kinase" evidence="6">
    <location>
        <begin position="584"/>
        <end position="850"/>
    </location>
</feature>
<protein>
    <submittedName>
        <fullName evidence="7">Serine/threonine-protein kinase</fullName>
    </submittedName>
</protein>
<feature type="compositionally biased region" description="Polar residues" evidence="5">
    <location>
        <begin position="261"/>
        <end position="278"/>
    </location>
</feature>
<feature type="compositionally biased region" description="Low complexity" evidence="5">
    <location>
        <begin position="163"/>
        <end position="175"/>
    </location>
</feature>
<dbReference type="GO" id="GO:0005524">
    <property type="term" value="F:ATP binding"/>
    <property type="evidence" value="ECO:0007669"/>
    <property type="project" value="UniProtKB-KW"/>
</dbReference>
<evidence type="ECO:0000256" key="1">
    <source>
        <dbReference type="ARBA" id="ARBA00022679"/>
    </source>
</evidence>
<dbReference type="Pfam" id="PF00069">
    <property type="entry name" value="Pkinase"/>
    <property type="match status" value="1"/>
</dbReference>
<dbReference type="InterPro" id="IPR045269">
    <property type="entry name" value="Atg1-like"/>
</dbReference>
<dbReference type="GO" id="GO:0005776">
    <property type="term" value="C:autophagosome"/>
    <property type="evidence" value="ECO:0007669"/>
    <property type="project" value="TreeGrafter"/>
</dbReference>
<dbReference type="GO" id="GO:0016020">
    <property type="term" value="C:membrane"/>
    <property type="evidence" value="ECO:0007669"/>
    <property type="project" value="TreeGrafter"/>
</dbReference>
<comment type="caution">
    <text evidence="7">The sequence shown here is derived from an EMBL/GenBank/DDBJ whole genome shotgun (WGS) entry which is preliminary data.</text>
</comment>
<keyword evidence="4" id="KW-0067">ATP-binding</keyword>
<feature type="region of interest" description="Disordered" evidence="5">
    <location>
        <begin position="233"/>
        <end position="282"/>
    </location>
</feature>
<gene>
    <name evidence="7" type="ORF">KP79_PYT07939</name>
</gene>
<dbReference type="SMART" id="SM00220">
    <property type="entry name" value="S_TKc"/>
    <property type="match status" value="1"/>
</dbReference>
<dbReference type="GO" id="GO:0005829">
    <property type="term" value="C:cytosol"/>
    <property type="evidence" value="ECO:0007669"/>
    <property type="project" value="TreeGrafter"/>
</dbReference>
<evidence type="ECO:0000313" key="8">
    <source>
        <dbReference type="Proteomes" id="UP000242188"/>
    </source>
</evidence>
<dbReference type="PANTHER" id="PTHR24348">
    <property type="entry name" value="SERINE/THREONINE-PROTEIN KINASE UNC-51-RELATED"/>
    <property type="match status" value="1"/>
</dbReference>
<dbReference type="EMBL" id="NEDP02003106">
    <property type="protein sequence ID" value="OWF49455.1"/>
    <property type="molecule type" value="Genomic_DNA"/>
</dbReference>
<dbReference type="STRING" id="6573.A0A210QL52"/>
<dbReference type="AlphaFoldDB" id="A0A210QL52"/>
<dbReference type="GO" id="GO:0004674">
    <property type="term" value="F:protein serine/threonine kinase activity"/>
    <property type="evidence" value="ECO:0007669"/>
    <property type="project" value="InterPro"/>
</dbReference>
<keyword evidence="1" id="KW-0808">Transferase</keyword>
<dbReference type="Gene3D" id="1.10.510.10">
    <property type="entry name" value="Transferase(Phosphotransferase) domain 1"/>
    <property type="match status" value="1"/>
</dbReference>
<keyword evidence="8" id="KW-1185">Reference proteome</keyword>
<evidence type="ECO:0000259" key="6">
    <source>
        <dbReference type="PROSITE" id="PS50011"/>
    </source>
</evidence>
<dbReference type="OrthoDB" id="4062651at2759"/>
<evidence type="ECO:0000256" key="5">
    <source>
        <dbReference type="SAM" id="MobiDB-lite"/>
    </source>
</evidence>
<evidence type="ECO:0000256" key="2">
    <source>
        <dbReference type="ARBA" id="ARBA00022741"/>
    </source>
</evidence>
<evidence type="ECO:0000313" key="7">
    <source>
        <dbReference type="EMBL" id="OWF49455.1"/>
    </source>
</evidence>
<dbReference type="GO" id="GO:0000045">
    <property type="term" value="P:autophagosome assembly"/>
    <property type="evidence" value="ECO:0007669"/>
    <property type="project" value="TreeGrafter"/>
</dbReference>
<keyword evidence="2" id="KW-0547">Nucleotide-binding</keyword>
<dbReference type="InterPro" id="IPR011009">
    <property type="entry name" value="Kinase-like_dom_sf"/>
</dbReference>